<dbReference type="GO" id="GO:0019867">
    <property type="term" value="C:outer membrane"/>
    <property type="evidence" value="ECO:0007669"/>
    <property type="project" value="InterPro"/>
</dbReference>
<evidence type="ECO:0000313" key="3">
    <source>
        <dbReference type="Proteomes" id="UP000193136"/>
    </source>
</evidence>
<keyword evidence="1" id="KW-1133">Transmembrane helix</keyword>
<dbReference type="Proteomes" id="UP000193136">
    <property type="component" value="Unassembled WGS sequence"/>
</dbReference>
<evidence type="ECO:0000256" key="1">
    <source>
        <dbReference type="SAM" id="Phobius"/>
    </source>
</evidence>
<organism evidence="2 3">
    <name type="scientific">Geothermobacter hydrogeniphilus</name>
    <dbReference type="NCBI Taxonomy" id="1969733"/>
    <lineage>
        <taxon>Bacteria</taxon>
        <taxon>Pseudomonadati</taxon>
        <taxon>Thermodesulfobacteriota</taxon>
        <taxon>Desulfuromonadia</taxon>
        <taxon>Desulfuromonadales</taxon>
        <taxon>Geothermobacteraceae</taxon>
        <taxon>Geothermobacter</taxon>
    </lineage>
</organism>
<protein>
    <submittedName>
        <fullName evidence="2">Conjugal transfer protein TraL</fullName>
    </submittedName>
</protein>
<accession>A0A1X0XX89</accession>
<keyword evidence="1" id="KW-0472">Membrane</keyword>
<feature type="transmembrane region" description="Helical" evidence="1">
    <location>
        <begin position="27"/>
        <end position="52"/>
    </location>
</feature>
<comment type="caution">
    <text evidence="2">The sequence shown here is derived from an EMBL/GenBank/DDBJ whole genome shotgun (WGS) entry which is preliminary data.</text>
</comment>
<proteinExistence type="predicted"/>
<dbReference type="OrthoDB" id="7570155at2"/>
<dbReference type="STRING" id="1969733.B5V00_13665"/>
<dbReference type="EMBL" id="NAAD01000019">
    <property type="protein sequence ID" value="ORJ57492.1"/>
    <property type="molecule type" value="Genomic_DNA"/>
</dbReference>
<keyword evidence="1" id="KW-0812">Transmembrane</keyword>
<dbReference type="Pfam" id="PF07178">
    <property type="entry name" value="TraL"/>
    <property type="match status" value="1"/>
</dbReference>
<dbReference type="AlphaFoldDB" id="A0A1X0XX89"/>
<sequence length="93" mass="11453">MRNTTTRRMPQYLTQPYQLLWFEPDDMAVMVLAYLMAMIFGGWFWWLMLIVLPTIYSRLKRNHPRGFLRHSLYMLGWTDMQGYPDYFEDEFIE</sequence>
<evidence type="ECO:0000313" key="2">
    <source>
        <dbReference type="EMBL" id="ORJ57492.1"/>
    </source>
</evidence>
<reference evidence="2 3" key="1">
    <citation type="submission" date="2017-03" db="EMBL/GenBank/DDBJ databases">
        <title>Genome sequence of Geothermobacter sp. EPR-M, Deep-Sea Iron Reducer.</title>
        <authorList>
            <person name="Tully B."/>
            <person name="Savalia P."/>
            <person name="Abuyen K."/>
            <person name="Baughan C."/>
            <person name="Romero E."/>
            <person name="Ronkowski C."/>
            <person name="Torres B."/>
            <person name="Tremblay J."/>
            <person name="Trujillo A."/>
            <person name="Tyler M."/>
            <person name="Perez-Rodriguez I."/>
            <person name="Amend J."/>
        </authorList>
    </citation>
    <scope>NUCLEOTIDE SEQUENCE [LARGE SCALE GENOMIC DNA]</scope>
    <source>
        <strain evidence="2 3">EPR-M</strain>
    </source>
</reference>
<dbReference type="InterPro" id="IPR009838">
    <property type="entry name" value="T4SS_TraL"/>
</dbReference>
<gene>
    <name evidence="2" type="ORF">B5V00_13665</name>
</gene>
<name>A0A1X0XX89_9BACT</name>
<keyword evidence="3" id="KW-1185">Reference proteome</keyword>
<dbReference type="RefSeq" id="WP_085011373.1">
    <property type="nucleotide sequence ID" value="NZ_NAAD01000019.1"/>
</dbReference>